<dbReference type="KEGG" id="msj:MSSAC_0626"/>
<dbReference type="HOGENOM" id="CLU_067052_1_0_2"/>
<dbReference type="PANTHER" id="PTHR43801:SF1">
    <property type="entry name" value="POLYPRENYL SYNTHETASE"/>
    <property type="match status" value="1"/>
</dbReference>
<protein>
    <submittedName>
        <fullName evidence="2">Polyprenyl synthetase</fullName>
    </submittedName>
</protein>
<keyword evidence="1" id="KW-0812">Transmembrane</keyword>
<sequence length="210" mass="23628">MYNLIGQVLFISMLASFILSGTALLVSRWSLTRSVYLAGFFADILDFFYLPLRQIFLKFSDTRVLDKWMASLKNRAHKSAFAKTKQRIILAPHCMRSLDCPAHSTQTGIQCKSCGKCVFTQLKKDADKYGYKVFILTGSSYVKNILKMEAADGVLIIACDYEINKVMRALKGKKVTTYGVPMENDGCFGTVVDYQNVLGVFEDFKSFPSV</sequence>
<dbReference type="EMBL" id="CP009508">
    <property type="protein sequence ID" value="AKB35216.1"/>
    <property type="molecule type" value="Genomic_DNA"/>
</dbReference>
<dbReference type="PATRIC" id="fig|1434118.4.peg.801"/>
<dbReference type="InterPro" id="IPR002829">
    <property type="entry name" value="DUF116"/>
</dbReference>
<organism evidence="2 3">
    <name type="scientific">Methanosarcina siciliae C2J</name>
    <dbReference type="NCBI Taxonomy" id="1434118"/>
    <lineage>
        <taxon>Archaea</taxon>
        <taxon>Methanobacteriati</taxon>
        <taxon>Methanobacteriota</taxon>
        <taxon>Stenosarchaea group</taxon>
        <taxon>Methanomicrobia</taxon>
        <taxon>Methanosarcinales</taxon>
        <taxon>Methanosarcinaceae</taxon>
        <taxon>Methanosarcina</taxon>
    </lineage>
</organism>
<keyword evidence="1" id="KW-1133">Transmembrane helix</keyword>
<dbReference type="RefSeq" id="WP_048179757.1">
    <property type="nucleotide sequence ID" value="NZ_CP009508.1"/>
</dbReference>
<evidence type="ECO:0000313" key="3">
    <source>
        <dbReference type="Proteomes" id="UP000033123"/>
    </source>
</evidence>
<dbReference type="STRING" id="1434118.MSSAC_0626"/>
<evidence type="ECO:0000256" key="1">
    <source>
        <dbReference type="SAM" id="Phobius"/>
    </source>
</evidence>
<dbReference type="Pfam" id="PF01976">
    <property type="entry name" value="DUF116"/>
    <property type="match status" value="1"/>
</dbReference>
<dbReference type="AlphaFoldDB" id="A0A0E3LCB2"/>
<dbReference type="GeneID" id="24870181"/>
<name>A0A0E3LCB2_9EURY</name>
<dbReference type="Proteomes" id="UP000033123">
    <property type="component" value="Chromosome"/>
</dbReference>
<gene>
    <name evidence="2" type="ORF">MSSAC_0626</name>
</gene>
<feature type="transmembrane region" description="Helical" evidence="1">
    <location>
        <begin position="6"/>
        <end position="27"/>
    </location>
</feature>
<keyword evidence="1" id="KW-0472">Membrane</keyword>
<proteinExistence type="predicted"/>
<dbReference type="PANTHER" id="PTHR43801">
    <property type="entry name" value="NUCLEOTIDE-BINDING PROTEIN-RELATED"/>
    <property type="match status" value="1"/>
</dbReference>
<dbReference type="PIRSF" id="PIRSF006594">
    <property type="entry name" value="UCP006594"/>
    <property type="match status" value="1"/>
</dbReference>
<feature type="transmembrane region" description="Helical" evidence="1">
    <location>
        <begin position="34"/>
        <end position="52"/>
    </location>
</feature>
<reference evidence="2 3" key="1">
    <citation type="submission" date="2014-07" db="EMBL/GenBank/DDBJ databases">
        <title>Methanogenic archaea and the global carbon cycle.</title>
        <authorList>
            <person name="Henriksen J.R."/>
            <person name="Luke J."/>
            <person name="Reinhart S."/>
            <person name="Benedict M.N."/>
            <person name="Youngblut N.D."/>
            <person name="Metcalf M.E."/>
            <person name="Whitaker R.J."/>
            <person name="Metcalf W.W."/>
        </authorList>
    </citation>
    <scope>NUCLEOTIDE SEQUENCE [LARGE SCALE GENOMIC DNA]</scope>
    <source>
        <strain evidence="2 3">C2J</strain>
    </source>
</reference>
<accession>A0A0E3LCB2</accession>
<evidence type="ECO:0000313" key="2">
    <source>
        <dbReference type="EMBL" id="AKB35216.1"/>
    </source>
</evidence>